<evidence type="ECO:0000256" key="1">
    <source>
        <dbReference type="ARBA" id="ARBA00022737"/>
    </source>
</evidence>
<evidence type="ECO:0000256" key="2">
    <source>
        <dbReference type="ARBA" id="ARBA00023043"/>
    </source>
</evidence>
<evidence type="ECO:0000313" key="7">
    <source>
        <dbReference type="Proteomes" id="UP000008066"/>
    </source>
</evidence>
<keyword evidence="1" id="KW-0677">Repeat</keyword>
<feature type="transmembrane region" description="Helical" evidence="5">
    <location>
        <begin position="391"/>
        <end position="423"/>
    </location>
</feature>
<dbReference type="OrthoDB" id="4772757at2759"/>
<dbReference type="SUPFAM" id="SSF48403">
    <property type="entry name" value="Ankyrin repeat"/>
    <property type="match status" value="1"/>
</dbReference>
<dbReference type="SMART" id="SM00248">
    <property type="entry name" value="ANK"/>
    <property type="match status" value="3"/>
</dbReference>
<evidence type="ECO:0000256" key="3">
    <source>
        <dbReference type="PROSITE-ProRule" id="PRU00023"/>
    </source>
</evidence>
<dbReference type="InterPro" id="IPR002110">
    <property type="entry name" value="Ankyrin_rpt"/>
</dbReference>
<keyword evidence="5" id="KW-0472">Membrane</keyword>
<evidence type="ECO:0000256" key="5">
    <source>
        <dbReference type="SAM" id="Phobius"/>
    </source>
</evidence>
<dbReference type="EMBL" id="GL988037">
    <property type="protein sequence ID" value="EGS23236.1"/>
    <property type="molecule type" value="Genomic_DNA"/>
</dbReference>
<dbReference type="PROSITE" id="PS50088">
    <property type="entry name" value="ANK_REPEAT"/>
    <property type="match status" value="1"/>
</dbReference>
<gene>
    <name evidence="6" type="ORF">CTHT_0009020</name>
</gene>
<name>G0S075_CHATD</name>
<evidence type="ECO:0000313" key="6">
    <source>
        <dbReference type="EMBL" id="EGS23236.1"/>
    </source>
</evidence>
<keyword evidence="5" id="KW-1133">Transmembrane helix</keyword>
<dbReference type="eggNOG" id="KOG4177">
    <property type="taxonomic scope" value="Eukaryota"/>
</dbReference>
<dbReference type="AlphaFoldDB" id="G0S075"/>
<feature type="region of interest" description="Disordered" evidence="4">
    <location>
        <begin position="1"/>
        <end position="58"/>
    </location>
</feature>
<dbReference type="OMA" id="GGAWKRW"/>
<evidence type="ECO:0000256" key="4">
    <source>
        <dbReference type="SAM" id="MobiDB-lite"/>
    </source>
</evidence>
<keyword evidence="7" id="KW-1185">Reference proteome</keyword>
<dbReference type="PROSITE" id="PS50297">
    <property type="entry name" value="ANK_REP_REGION"/>
    <property type="match status" value="1"/>
</dbReference>
<dbReference type="GeneID" id="18254940"/>
<dbReference type="PANTHER" id="PTHR24166:SF48">
    <property type="entry name" value="PROTEIN VAPYRIN"/>
    <property type="match status" value="1"/>
</dbReference>
<reference evidence="6 7" key="1">
    <citation type="journal article" date="2011" name="Cell">
        <title>Insight into structure and assembly of the nuclear pore complex by utilizing the genome of a eukaryotic thermophile.</title>
        <authorList>
            <person name="Amlacher S."/>
            <person name="Sarges P."/>
            <person name="Flemming D."/>
            <person name="van Noort V."/>
            <person name="Kunze R."/>
            <person name="Devos D.P."/>
            <person name="Arumugam M."/>
            <person name="Bork P."/>
            <person name="Hurt E."/>
        </authorList>
    </citation>
    <scope>NUCLEOTIDE SEQUENCE [LARGE SCALE GENOMIC DNA]</scope>
    <source>
        <strain evidence="7">DSM 1495 / CBS 144.50 / IMI 039719</strain>
    </source>
</reference>
<accession>G0S075</accession>
<proteinExistence type="predicted"/>
<dbReference type="RefSeq" id="XP_006691427.1">
    <property type="nucleotide sequence ID" value="XM_006691364.1"/>
</dbReference>
<dbReference type="Proteomes" id="UP000008066">
    <property type="component" value="Unassembled WGS sequence"/>
</dbReference>
<sequence length="525" mass="59187">MSGHPSVAGSDTESTRAGLDSSTAAVHNDDMLPPPYPSDPFGLDVDLPDLSSPDAVPTYTPIDTTSLLARLNRNPELKSKLGLPLNSYPRPPWNLDDDGPHTLDRSLSEEEKRKVYTIQCEIIASLFENIAKKSVDGVRLMITEGLVSPDVQNAEQGRTPLIAAVETGSTEMVQMLLDQGAQVNAFGCVDRQQKTGRPVMRTALMVAAARGSLTLVKLLMDKYKADDSIIAPDGQLALRLAAEGKHRDVVKFLPTRRGGEWLRWKSHHEVALRRIKRAADRLVRVVMFFVYEVPVFFLWELPKACLLRPFARMGHKLWTRRRDVVRWCKLQVVLFPQRVARAGKAIWRAARKAPGAVWRVVKELPGVVKSLVKWLWRFVCRIPRIMKMAALWIWMILASIGHAVAHIFQHIIAALHTIVAAVLDFFRNITLRNVWAGVCDVFDAIFRRLPRAVWYGIKSAGECASWVIVSLFGCFGKAILLIIGALWYCAKYVPHQLWEIIQGFWSSLAKGYHELMTWFNPKYSP</sequence>
<feature type="transmembrane region" description="Helical" evidence="5">
    <location>
        <begin position="282"/>
        <end position="299"/>
    </location>
</feature>
<feature type="repeat" description="ANK" evidence="3">
    <location>
        <begin position="156"/>
        <end position="188"/>
    </location>
</feature>
<organism evidence="7">
    <name type="scientific">Chaetomium thermophilum (strain DSM 1495 / CBS 144.50 / IMI 039719)</name>
    <name type="common">Thermochaetoides thermophila</name>
    <dbReference type="NCBI Taxonomy" id="759272"/>
    <lineage>
        <taxon>Eukaryota</taxon>
        <taxon>Fungi</taxon>
        <taxon>Dikarya</taxon>
        <taxon>Ascomycota</taxon>
        <taxon>Pezizomycotina</taxon>
        <taxon>Sordariomycetes</taxon>
        <taxon>Sordariomycetidae</taxon>
        <taxon>Sordariales</taxon>
        <taxon>Chaetomiaceae</taxon>
        <taxon>Thermochaetoides</taxon>
    </lineage>
</organism>
<dbReference type="Pfam" id="PF12796">
    <property type="entry name" value="Ank_2"/>
    <property type="match status" value="2"/>
</dbReference>
<feature type="compositionally biased region" description="Low complexity" evidence="4">
    <location>
        <begin position="43"/>
        <end position="54"/>
    </location>
</feature>
<dbReference type="PANTHER" id="PTHR24166">
    <property type="entry name" value="ROLLING PEBBLES, ISOFORM B"/>
    <property type="match status" value="1"/>
</dbReference>
<protein>
    <submittedName>
        <fullName evidence="6">Uncharacterized protein</fullName>
    </submittedName>
</protein>
<dbReference type="Gene3D" id="1.25.40.20">
    <property type="entry name" value="Ankyrin repeat-containing domain"/>
    <property type="match status" value="1"/>
</dbReference>
<dbReference type="HOGENOM" id="CLU_022088_1_0_1"/>
<keyword evidence="5" id="KW-0812">Transmembrane</keyword>
<feature type="transmembrane region" description="Helical" evidence="5">
    <location>
        <begin position="464"/>
        <end position="488"/>
    </location>
</feature>
<dbReference type="KEGG" id="cthr:CTHT_0009020"/>
<dbReference type="InterPro" id="IPR050889">
    <property type="entry name" value="Dendritic_Spine_Reg/Scaffold"/>
</dbReference>
<keyword evidence="2 3" id="KW-0040">ANK repeat</keyword>
<dbReference type="InterPro" id="IPR036770">
    <property type="entry name" value="Ankyrin_rpt-contain_sf"/>
</dbReference>